<name>A0A7X1F6F8_9SPHN</name>
<protein>
    <recommendedName>
        <fullName evidence="2 6">Superoxide dismutase</fullName>
        <ecNumber evidence="2 6">1.15.1.1</ecNumber>
    </recommendedName>
</protein>
<dbReference type="EMBL" id="JACLAU010000006">
    <property type="protein sequence ID" value="MBC2651272.1"/>
    <property type="molecule type" value="Genomic_DNA"/>
</dbReference>
<dbReference type="SUPFAM" id="SSF54719">
    <property type="entry name" value="Fe,Mn superoxide dismutase (SOD), C-terminal domain"/>
    <property type="match status" value="1"/>
</dbReference>
<evidence type="ECO:0000256" key="2">
    <source>
        <dbReference type="ARBA" id="ARBA00012682"/>
    </source>
</evidence>
<dbReference type="InterPro" id="IPR036324">
    <property type="entry name" value="Mn/Fe_SOD_N_sf"/>
</dbReference>
<dbReference type="Gene3D" id="3.55.40.20">
    <property type="entry name" value="Iron/manganese superoxide dismutase, C-terminal domain"/>
    <property type="match status" value="1"/>
</dbReference>
<evidence type="ECO:0000256" key="3">
    <source>
        <dbReference type="ARBA" id="ARBA00022723"/>
    </source>
</evidence>
<dbReference type="Pfam" id="PF00081">
    <property type="entry name" value="Sod_Fe_N"/>
    <property type="match status" value="1"/>
</dbReference>
<sequence>MPVSLMPLPYADDALAPVISAETLGLHHGQHHRGYVDKTNAAIAGGPLADAPLEAIVAAARDDDPGLFNNAAQSWNHGFYWASLTPVPTEPEGALRAAIARDFGSVEALRDGLAGRGAGHFASGWAWLESRDGQLRLTETHDGDTLADRGANPLLVIDLWEHAYYVDHRNRRAAYLKGVIGERINWAFAAENLARGTCWTYPAA</sequence>
<dbReference type="Pfam" id="PF02777">
    <property type="entry name" value="Sod_Fe_C"/>
    <property type="match status" value="1"/>
</dbReference>
<feature type="binding site" evidence="5">
    <location>
        <position position="77"/>
    </location>
    <ligand>
        <name>Mn(2+)</name>
        <dbReference type="ChEBI" id="CHEBI:29035"/>
    </ligand>
</feature>
<keyword evidence="4 6" id="KW-0560">Oxidoreductase</keyword>
<gene>
    <name evidence="9" type="ORF">H7F49_06120</name>
</gene>
<dbReference type="Proteomes" id="UP000520156">
    <property type="component" value="Unassembled WGS sequence"/>
</dbReference>
<feature type="domain" description="Manganese/iron superoxide dismutase N-terminal" evidence="7">
    <location>
        <begin position="5"/>
        <end position="84"/>
    </location>
</feature>
<comment type="similarity">
    <text evidence="1 6">Belongs to the iron/manganese superoxide dismutase family.</text>
</comment>
<accession>A0A7X1F6F8</accession>
<organism evidence="9 10">
    <name type="scientific">Novosphingobium aerophilum</name>
    <dbReference type="NCBI Taxonomy" id="2839843"/>
    <lineage>
        <taxon>Bacteria</taxon>
        <taxon>Pseudomonadati</taxon>
        <taxon>Pseudomonadota</taxon>
        <taxon>Alphaproteobacteria</taxon>
        <taxon>Sphingomonadales</taxon>
        <taxon>Sphingomonadaceae</taxon>
        <taxon>Novosphingobium</taxon>
    </lineage>
</organism>
<keyword evidence="3 5" id="KW-0479">Metal-binding</keyword>
<evidence type="ECO:0000313" key="10">
    <source>
        <dbReference type="Proteomes" id="UP000520156"/>
    </source>
</evidence>
<evidence type="ECO:0000256" key="1">
    <source>
        <dbReference type="ARBA" id="ARBA00008714"/>
    </source>
</evidence>
<dbReference type="PRINTS" id="PR01703">
    <property type="entry name" value="MNSODISMTASE"/>
</dbReference>
<dbReference type="GO" id="GO:0004784">
    <property type="term" value="F:superoxide dismutase activity"/>
    <property type="evidence" value="ECO:0007669"/>
    <property type="project" value="UniProtKB-EC"/>
</dbReference>
<dbReference type="GO" id="GO:0046872">
    <property type="term" value="F:metal ion binding"/>
    <property type="evidence" value="ECO:0007669"/>
    <property type="project" value="UniProtKB-KW"/>
</dbReference>
<dbReference type="InterPro" id="IPR001189">
    <property type="entry name" value="Mn/Fe_SOD"/>
</dbReference>
<feature type="binding site" evidence="5">
    <location>
        <position position="27"/>
    </location>
    <ligand>
        <name>Mn(2+)</name>
        <dbReference type="ChEBI" id="CHEBI:29035"/>
    </ligand>
</feature>
<comment type="function">
    <text evidence="6">Destroys radicals which are normally produced within the cells and which are toxic to biological systems.</text>
</comment>
<dbReference type="PROSITE" id="PS00088">
    <property type="entry name" value="SOD_MN"/>
    <property type="match status" value="1"/>
</dbReference>
<feature type="binding site" evidence="5">
    <location>
        <position position="158"/>
    </location>
    <ligand>
        <name>Mn(2+)</name>
        <dbReference type="ChEBI" id="CHEBI:29035"/>
    </ligand>
</feature>
<dbReference type="InterPro" id="IPR019833">
    <property type="entry name" value="Mn/Fe_SOD_BS"/>
</dbReference>
<dbReference type="AlphaFoldDB" id="A0A7X1F6F8"/>
<evidence type="ECO:0000313" key="9">
    <source>
        <dbReference type="EMBL" id="MBC2651272.1"/>
    </source>
</evidence>
<dbReference type="PANTHER" id="PTHR42769:SF3">
    <property type="entry name" value="SUPEROXIDE DISMUTASE [FE] 2, CHLOROPLASTIC"/>
    <property type="match status" value="1"/>
</dbReference>
<evidence type="ECO:0000256" key="4">
    <source>
        <dbReference type="ARBA" id="ARBA00023002"/>
    </source>
</evidence>
<proteinExistence type="inferred from homology"/>
<feature type="domain" description="Manganese/iron superoxide dismutase C-terminal" evidence="8">
    <location>
        <begin position="91"/>
        <end position="191"/>
    </location>
</feature>
<dbReference type="EC" id="1.15.1.1" evidence="2 6"/>
<keyword evidence="10" id="KW-1185">Reference proteome</keyword>
<evidence type="ECO:0000256" key="6">
    <source>
        <dbReference type="RuleBase" id="RU000414"/>
    </source>
</evidence>
<evidence type="ECO:0000259" key="8">
    <source>
        <dbReference type="Pfam" id="PF02777"/>
    </source>
</evidence>
<dbReference type="RefSeq" id="WP_185682695.1">
    <property type="nucleotide sequence ID" value="NZ_JACLAU010000006.1"/>
</dbReference>
<dbReference type="SUPFAM" id="SSF46609">
    <property type="entry name" value="Fe,Mn superoxide dismutase (SOD), N-terminal domain"/>
    <property type="match status" value="1"/>
</dbReference>
<reference evidence="9 10" key="1">
    <citation type="submission" date="2020-08" db="EMBL/GenBank/DDBJ databases">
        <title>The genome sequence of Novosphingobium flavum 4Y4.</title>
        <authorList>
            <person name="Liu Y."/>
        </authorList>
    </citation>
    <scope>NUCLEOTIDE SEQUENCE [LARGE SCALE GENOMIC DNA]</scope>
    <source>
        <strain evidence="9 10">4Y4</strain>
    </source>
</reference>
<dbReference type="PIRSF" id="PIRSF000349">
    <property type="entry name" value="SODismutase"/>
    <property type="match status" value="1"/>
</dbReference>
<evidence type="ECO:0000259" key="7">
    <source>
        <dbReference type="Pfam" id="PF00081"/>
    </source>
</evidence>
<dbReference type="PANTHER" id="PTHR42769">
    <property type="entry name" value="SUPEROXIDE DISMUTASE"/>
    <property type="match status" value="1"/>
</dbReference>
<dbReference type="InterPro" id="IPR019831">
    <property type="entry name" value="Mn/Fe_SOD_N"/>
</dbReference>
<evidence type="ECO:0000256" key="5">
    <source>
        <dbReference type="PIRSR" id="PIRSR000349-1"/>
    </source>
</evidence>
<comment type="catalytic activity">
    <reaction evidence="6">
        <text>2 superoxide + 2 H(+) = H2O2 + O2</text>
        <dbReference type="Rhea" id="RHEA:20696"/>
        <dbReference type="ChEBI" id="CHEBI:15378"/>
        <dbReference type="ChEBI" id="CHEBI:15379"/>
        <dbReference type="ChEBI" id="CHEBI:16240"/>
        <dbReference type="ChEBI" id="CHEBI:18421"/>
        <dbReference type="EC" id="1.15.1.1"/>
    </reaction>
</comment>
<comment type="caution">
    <text evidence="9">The sequence shown here is derived from an EMBL/GenBank/DDBJ whole genome shotgun (WGS) entry which is preliminary data.</text>
</comment>
<dbReference type="Gene3D" id="1.10.287.990">
    <property type="entry name" value="Fe,Mn superoxide dismutase (SOD) domain"/>
    <property type="match status" value="1"/>
</dbReference>
<dbReference type="InterPro" id="IPR019832">
    <property type="entry name" value="Mn/Fe_SOD_C"/>
</dbReference>
<feature type="binding site" evidence="5">
    <location>
        <position position="162"/>
    </location>
    <ligand>
        <name>Mn(2+)</name>
        <dbReference type="ChEBI" id="CHEBI:29035"/>
    </ligand>
</feature>
<dbReference type="InterPro" id="IPR036314">
    <property type="entry name" value="SOD_C_sf"/>
</dbReference>